<gene>
    <name evidence="2" type="ORF">B9O19_01082</name>
</gene>
<dbReference type="Pfam" id="PF12844">
    <property type="entry name" value="HTH_19"/>
    <property type="match status" value="1"/>
</dbReference>
<dbReference type="EMBL" id="CP020991">
    <property type="protein sequence ID" value="AUO19247.1"/>
    <property type="molecule type" value="Genomic_DNA"/>
</dbReference>
<dbReference type="InterPro" id="IPR001387">
    <property type="entry name" value="Cro/C1-type_HTH"/>
</dbReference>
<feature type="domain" description="HTH cro/C1-type" evidence="1">
    <location>
        <begin position="10"/>
        <end position="64"/>
    </location>
</feature>
<protein>
    <recommendedName>
        <fullName evidence="1">HTH cro/C1-type domain-containing protein</fullName>
    </recommendedName>
</protein>
<evidence type="ECO:0000313" key="3">
    <source>
        <dbReference type="Proteomes" id="UP000235589"/>
    </source>
</evidence>
<sequence>MYEEYIRERITELRMRKNISERCMSLDMGHSEGYINHITSGKAMPSMSEFFEICRYFGITPYEFFNENMKYPEKIHKIIKGIKKLNEKDTELIINLIESYKDSNKKY</sequence>
<evidence type="ECO:0000313" key="2">
    <source>
        <dbReference type="EMBL" id="AUO19247.1"/>
    </source>
</evidence>
<dbReference type="GeneID" id="98062492"/>
<keyword evidence="3" id="KW-1185">Reference proteome</keyword>
<dbReference type="GO" id="GO:0003677">
    <property type="term" value="F:DNA binding"/>
    <property type="evidence" value="ECO:0007669"/>
    <property type="project" value="InterPro"/>
</dbReference>
<proteinExistence type="predicted"/>
<dbReference type="OrthoDB" id="2187867at2"/>
<accession>A0A2K9P1X8</accession>
<dbReference type="RefSeq" id="WP_102365466.1">
    <property type="nucleotide sequence ID" value="NZ_CP020991.1"/>
</dbReference>
<organism evidence="2 3">
    <name type="scientific">Monoglobus pectinilyticus</name>
    <dbReference type="NCBI Taxonomy" id="1981510"/>
    <lineage>
        <taxon>Bacteria</taxon>
        <taxon>Bacillati</taxon>
        <taxon>Bacillota</taxon>
        <taxon>Clostridia</taxon>
        <taxon>Monoglobales</taxon>
        <taxon>Monoglobaceae</taxon>
        <taxon>Monoglobus</taxon>
    </lineage>
</organism>
<name>A0A2K9P1X8_9FIRM</name>
<evidence type="ECO:0000259" key="1">
    <source>
        <dbReference type="PROSITE" id="PS50943"/>
    </source>
</evidence>
<dbReference type="Proteomes" id="UP000235589">
    <property type="component" value="Chromosome"/>
</dbReference>
<dbReference type="CDD" id="cd00093">
    <property type="entry name" value="HTH_XRE"/>
    <property type="match status" value="1"/>
</dbReference>
<dbReference type="SMART" id="SM00530">
    <property type="entry name" value="HTH_XRE"/>
    <property type="match status" value="1"/>
</dbReference>
<dbReference type="KEGG" id="mpec:B9O19_01082"/>
<dbReference type="PROSITE" id="PS50943">
    <property type="entry name" value="HTH_CROC1"/>
    <property type="match status" value="1"/>
</dbReference>
<dbReference type="SUPFAM" id="SSF47413">
    <property type="entry name" value="lambda repressor-like DNA-binding domains"/>
    <property type="match status" value="1"/>
</dbReference>
<dbReference type="InterPro" id="IPR010982">
    <property type="entry name" value="Lambda_DNA-bd_dom_sf"/>
</dbReference>
<dbReference type="AlphaFoldDB" id="A0A2K9P1X8"/>
<dbReference type="Gene3D" id="1.10.260.40">
    <property type="entry name" value="lambda repressor-like DNA-binding domains"/>
    <property type="match status" value="1"/>
</dbReference>
<reference evidence="2 3" key="1">
    <citation type="submission" date="2017-04" db="EMBL/GenBank/DDBJ databases">
        <title>Monoglobus pectinilyticus 14 draft genome.</title>
        <authorList>
            <person name="Kim C."/>
            <person name="Rosendale D.I."/>
            <person name="Kelly W.J."/>
            <person name="Tannock G.W."/>
            <person name="Patchett M.L."/>
            <person name="Jordens J.Z."/>
        </authorList>
    </citation>
    <scope>NUCLEOTIDE SEQUENCE [LARGE SCALE GENOMIC DNA]</scope>
    <source>
        <strain evidence="2 3">14</strain>
    </source>
</reference>